<keyword evidence="1" id="KW-0812">Transmembrane</keyword>
<evidence type="ECO:0000313" key="2">
    <source>
        <dbReference type="EMBL" id="KAJ8505945.1"/>
    </source>
</evidence>
<feature type="transmembrane region" description="Helical" evidence="1">
    <location>
        <begin position="53"/>
        <end position="74"/>
    </location>
</feature>
<gene>
    <name evidence="2" type="ORF">OPV22_006831</name>
</gene>
<sequence>MMLHQFKSQLLHPLLTKRLQLVSKAVKQKTSTEQMGRTVEISSQIDLPRRCMLLLEVVLPLVICLATGVTDAILGCSEQ</sequence>
<keyword evidence="1" id="KW-1133">Transmembrane helix</keyword>
<organism evidence="2 3">
    <name type="scientific">Ensete ventricosum</name>
    <name type="common">Abyssinian banana</name>
    <name type="synonym">Musa ensete</name>
    <dbReference type="NCBI Taxonomy" id="4639"/>
    <lineage>
        <taxon>Eukaryota</taxon>
        <taxon>Viridiplantae</taxon>
        <taxon>Streptophyta</taxon>
        <taxon>Embryophyta</taxon>
        <taxon>Tracheophyta</taxon>
        <taxon>Spermatophyta</taxon>
        <taxon>Magnoliopsida</taxon>
        <taxon>Liliopsida</taxon>
        <taxon>Zingiberales</taxon>
        <taxon>Musaceae</taxon>
        <taxon>Ensete</taxon>
    </lineage>
</organism>
<reference evidence="2 3" key="1">
    <citation type="submission" date="2022-12" db="EMBL/GenBank/DDBJ databases">
        <title>Chromosome-scale assembly of the Ensete ventricosum genome.</title>
        <authorList>
            <person name="Dussert Y."/>
            <person name="Stocks J."/>
            <person name="Wendawek A."/>
            <person name="Woldeyes F."/>
            <person name="Nichols R.A."/>
            <person name="Borrell J.S."/>
        </authorList>
    </citation>
    <scope>NUCLEOTIDE SEQUENCE [LARGE SCALE GENOMIC DNA]</scope>
    <source>
        <strain evidence="3">cv. Maze</strain>
        <tissue evidence="2">Seeds</tissue>
    </source>
</reference>
<keyword evidence="1" id="KW-0472">Membrane</keyword>
<keyword evidence="3" id="KW-1185">Reference proteome</keyword>
<evidence type="ECO:0000313" key="3">
    <source>
        <dbReference type="Proteomes" id="UP001222027"/>
    </source>
</evidence>
<evidence type="ECO:0000256" key="1">
    <source>
        <dbReference type="SAM" id="Phobius"/>
    </source>
</evidence>
<name>A0AAV8RFX6_ENSVE</name>
<accession>A0AAV8RFX6</accession>
<dbReference type="AlphaFoldDB" id="A0AAV8RFX6"/>
<protein>
    <submittedName>
        <fullName evidence="2">Uncharacterized protein</fullName>
    </submittedName>
</protein>
<proteinExistence type="predicted"/>
<dbReference type="EMBL" id="JAQQAF010000002">
    <property type="protein sequence ID" value="KAJ8505945.1"/>
    <property type="molecule type" value="Genomic_DNA"/>
</dbReference>
<comment type="caution">
    <text evidence="2">The sequence shown here is derived from an EMBL/GenBank/DDBJ whole genome shotgun (WGS) entry which is preliminary data.</text>
</comment>
<dbReference type="Proteomes" id="UP001222027">
    <property type="component" value="Unassembled WGS sequence"/>
</dbReference>